<dbReference type="PANTHER" id="PTHR12710">
    <property type="entry name" value="NUCLEAR PROTEIN LOCALIZATION 4"/>
    <property type="match status" value="1"/>
</dbReference>
<dbReference type="EMBL" id="DS114250">
    <property type="protein sequence ID" value="EAX88940.1"/>
    <property type="molecule type" value="Genomic_DNA"/>
</dbReference>
<organism evidence="1 2">
    <name type="scientific">Trichomonas vaginalis (strain ATCC PRA-98 / G3)</name>
    <dbReference type="NCBI Taxonomy" id="412133"/>
    <lineage>
        <taxon>Eukaryota</taxon>
        <taxon>Metamonada</taxon>
        <taxon>Parabasalia</taxon>
        <taxon>Trichomonadida</taxon>
        <taxon>Trichomonadidae</taxon>
        <taxon>Trichomonas</taxon>
    </lineage>
</organism>
<reference evidence="1" key="1">
    <citation type="submission" date="2006-10" db="EMBL/GenBank/DDBJ databases">
        <authorList>
            <person name="Amadeo P."/>
            <person name="Zhao Q."/>
            <person name="Wortman J."/>
            <person name="Fraser-Liggett C."/>
            <person name="Carlton J."/>
        </authorList>
    </citation>
    <scope>NUCLEOTIDE SEQUENCE</scope>
    <source>
        <strain evidence="1">G3</strain>
    </source>
</reference>
<dbReference type="VEuPathDB" id="TrichDB:TVAGG3_0417460"/>
<keyword evidence="2" id="KW-1185">Reference proteome</keyword>
<gene>
    <name evidence="1" type="ORF">TVAG_375880</name>
</gene>
<proteinExistence type="predicted"/>
<accession>A2G1M0</accession>
<sequence>MKIGIQWARGKIKLEVDPNEPIQSVINRFAESIKTEPNYVVLYKILGQNGYEGRLDNKLTVGESNLHNFDMTYAKLLTEKLPDVEYGNSLGKAFAISDFIKQDTIIPEHIKEFTSEFGPKAVNVQFFELADSLIPQVINQTESSTYAIRVGVEAIKRFQIVSLNEHFKNHRMMFLFGRVDKITGKVTVHCGMEPPQFNSPDHFTIVPEFEMLRPCQIAQSFGMQCVGMAVAHNYGPKLPLPGYLLKLAAHFQVKFGEYFTTLVFMPNGTNNIEVNAYQVSDAVTKLENLGLIEEPKSYSDQKEIGLIRFKKDVRVSGAKKRFCNVNFCLCAVRVRKVNSKIPSHDFPSPNSKPTKTDLIRYLDDNEYSPTWRKFFDFNFLVYLVSQELITIKDIGDISTSIVTMTDIPKRIVKKVENYYGKNM</sequence>
<dbReference type="GO" id="GO:0005634">
    <property type="term" value="C:nucleus"/>
    <property type="evidence" value="ECO:0000318"/>
    <property type="project" value="GO_Central"/>
</dbReference>
<dbReference type="STRING" id="5722.A2G1M0"/>
<name>A2G1M0_TRIV3</name>
<dbReference type="GO" id="GO:0043130">
    <property type="term" value="F:ubiquitin binding"/>
    <property type="evidence" value="ECO:0000318"/>
    <property type="project" value="GO_Central"/>
</dbReference>
<evidence type="ECO:0008006" key="3">
    <source>
        <dbReference type="Google" id="ProtNLM"/>
    </source>
</evidence>
<dbReference type="InParanoid" id="A2G1M0"/>
<dbReference type="GO" id="GO:0006511">
    <property type="term" value="P:ubiquitin-dependent protein catabolic process"/>
    <property type="evidence" value="ECO:0000318"/>
    <property type="project" value="GO_Central"/>
</dbReference>
<evidence type="ECO:0000313" key="1">
    <source>
        <dbReference type="EMBL" id="EAX88940.1"/>
    </source>
</evidence>
<dbReference type="RefSeq" id="XP_001301870.1">
    <property type="nucleotide sequence ID" value="XM_001301869.1"/>
</dbReference>
<dbReference type="PANTHER" id="PTHR12710:SF0">
    <property type="entry name" value="NUCLEAR PROTEIN LOCALIZATION PROTEIN 4 HOMOLOG"/>
    <property type="match status" value="1"/>
</dbReference>
<dbReference type="OrthoDB" id="10251089at2759"/>
<dbReference type="GO" id="GO:0031625">
    <property type="term" value="F:ubiquitin protein ligase binding"/>
    <property type="evidence" value="ECO:0000318"/>
    <property type="project" value="GO_Central"/>
</dbReference>
<evidence type="ECO:0000313" key="2">
    <source>
        <dbReference type="Proteomes" id="UP000001542"/>
    </source>
</evidence>
<reference evidence="1" key="2">
    <citation type="journal article" date="2007" name="Science">
        <title>Draft genome sequence of the sexually transmitted pathogen Trichomonas vaginalis.</title>
        <authorList>
            <person name="Carlton J.M."/>
            <person name="Hirt R.P."/>
            <person name="Silva J.C."/>
            <person name="Delcher A.L."/>
            <person name="Schatz M."/>
            <person name="Zhao Q."/>
            <person name="Wortman J.R."/>
            <person name="Bidwell S.L."/>
            <person name="Alsmark U.C.M."/>
            <person name="Besteiro S."/>
            <person name="Sicheritz-Ponten T."/>
            <person name="Noel C.J."/>
            <person name="Dacks J.B."/>
            <person name="Foster P.G."/>
            <person name="Simillion C."/>
            <person name="Van de Peer Y."/>
            <person name="Miranda-Saavedra D."/>
            <person name="Barton G.J."/>
            <person name="Westrop G.D."/>
            <person name="Mueller S."/>
            <person name="Dessi D."/>
            <person name="Fiori P.L."/>
            <person name="Ren Q."/>
            <person name="Paulsen I."/>
            <person name="Zhang H."/>
            <person name="Bastida-Corcuera F.D."/>
            <person name="Simoes-Barbosa A."/>
            <person name="Brown M.T."/>
            <person name="Hayes R.D."/>
            <person name="Mukherjee M."/>
            <person name="Okumura C.Y."/>
            <person name="Schneider R."/>
            <person name="Smith A.J."/>
            <person name="Vanacova S."/>
            <person name="Villalvazo M."/>
            <person name="Haas B.J."/>
            <person name="Pertea M."/>
            <person name="Feldblyum T.V."/>
            <person name="Utterback T.R."/>
            <person name="Shu C.L."/>
            <person name="Osoegawa K."/>
            <person name="de Jong P.J."/>
            <person name="Hrdy I."/>
            <person name="Horvathova L."/>
            <person name="Zubacova Z."/>
            <person name="Dolezal P."/>
            <person name="Malik S.B."/>
            <person name="Logsdon J.M. Jr."/>
            <person name="Henze K."/>
            <person name="Gupta A."/>
            <person name="Wang C.C."/>
            <person name="Dunne R.L."/>
            <person name="Upcroft J.A."/>
            <person name="Upcroft P."/>
            <person name="White O."/>
            <person name="Salzberg S.L."/>
            <person name="Tang P."/>
            <person name="Chiu C.-H."/>
            <person name="Lee Y.-S."/>
            <person name="Embley T.M."/>
            <person name="Coombs G.H."/>
            <person name="Mottram J.C."/>
            <person name="Tachezy J."/>
            <person name="Fraser-Liggett C.M."/>
            <person name="Johnson P.J."/>
        </authorList>
    </citation>
    <scope>NUCLEOTIDE SEQUENCE [LARGE SCALE GENOMIC DNA]</scope>
    <source>
        <strain evidence="1">G3</strain>
    </source>
</reference>
<dbReference type="CDD" id="cd08061">
    <property type="entry name" value="MPN_NPL4"/>
    <property type="match status" value="1"/>
</dbReference>
<dbReference type="InterPro" id="IPR016563">
    <property type="entry name" value="Npl4"/>
</dbReference>
<dbReference type="InterPro" id="IPR007717">
    <property type="entry name" value="NPL4_C"/>
</dbReference>
<dbReference type="AlphaFoldDB" id="A2G1M0"/>
<dbReference type="VEuPathDB" id="TrichDB:TVAG_375880"/>
<dbReference type="Proteomes" id="UP000001542">
    <property type="component" value="Unassembled WGS sequence"/>
</dbReference>
<dbReference type="KEGG" id="tva:4746612"/>
<protein>
    <recommendedName>
        <fullName evidence="3">Ubiquitin-like domain-containing protein</fullName>
    </recommendedName>
</protein>